<proteinExistence type="predicted"/>
<gene>
    <name evidence="2" type="primary">LOC102806881</name>
</gene>
<dbReference type="Proteomes" id="UP000694865">
    <property type="component" value="Unplaced"/>
</dbReference>
<evidence type="ECO:0000313" key="2">
    <source>
        <dbReference type="RefSeq" id="XP_006823586.1"/>
    </source>
</evidence>
<accession>A0ABM0MU95</accession>
<keyword evidence="1" id="KW-1185">Reference proteome</keyword>
<protein>
    <submittedName>
        <fullName evidence="2">Neuralized-like protein 4-like</fullName>
    </submittedName>
</protein>
<reference evidence="2" key="1">
    <citation type="submission" date="2025-08" db="UniProtKB">
        <authorList>
            <consortium name="RefSeq"/>
        </authorList>
    </citation>
    <scope>IDENTIFICATION</scope>
    <source>
        <tissue evidence="2">Testes</tissue>
    </source>
</reference>
<dbReference type="GeneID" id="102806881"/>
<evidence type="ECO:0000313" key="1">
    <source>
        <dbReference type="Proteomes" id="UP000694865"/>
    </source>
</evidence>
<dbReference type="RefSeq" id="XP_006823586.1">
    <property type="nucleotide sequence ID" value="XM_006823523.1"/>
</dbReference>
<name>A0ABM0MU95_SACKO</name>
<sequence>MCYCKSCHKIRGDKAVYKRGDPAKDYVLPLGWARFPLNVSVVKSSYHVVFHGTETDCLEDILNDGLLLPDGMTTNMPLGMTHKLLYRFGFDLDHTVSTIIQSVPHIRLMSIFRIPN</sequence>
<organism evidence="1 2">
    <name type="scientific">Saccoglossus kowalevskii</name>
    <name type="common">Acorn worm</name>
    <dbReference type="NCBI Taxonomy" id="10224"/>
    <lineage>
        <taxon>Eukaryota</taxon>
        <taxon>Metazoa</taxon>
        <taxon>Hemichordata</taxon>
        <taxon>Enteropneusta</taxon>
        <taxon>Harrimaniidae</taxon>
        <taxon>Saccoglossus</taxon>
    </lineage>
</organism>